<dbReference type="SUPFAM" id="SSF49899">
    <property type="entry name" value="Concanavalin A-like lectins/glucanases"/>
    <property type="match status" value="1"/>
</dbReference>
<feature type="domain" description="L-type lectin-like" evidence="14">
    <location>
        <begin position="25"/>
        <end position="248"/>
    </location>
</feature>
<dbReference type="Proteomes" id="UP000242457">
    <property type="component" value="Unassembled WGS sequence"/>
</dbReference>
<proteinExistence type="predicted"/>
<evidence type="ECO:0000256" key="9">
    <source>
        <dbReference type="ARBA" id="ARBA00023157"/>
    </source>
</evidence>
<dbReference type="Pfam" id="PF03388">
    <property type="entry name" value="Lectin_leg-like"/>
    <property type="match status" value="1"/>
</dbReference>
<evidence type="ECO:0000313" key="16">
    <source>
        <dbReference type="Proteomes" id="UP000242457"/>
    </source>
</evidence>
<feature type="chain" id="PRO_5012697533" evidence="13">
    <location>
        <begin position="20"/>
        <end position="337"/>
    </location>
</feature>
<evidence type="ECO:0000256" key="11">
    <source>
        <dbReference type="ARBA" id="ARBA00046288"/>
    </source>
</evidence>
<dbReference type="CDD" id="cd06901">
    <property type="entry name" value="lectin_VIP36_VIPL"/>
    <property type="match status" value="1"/>
</dbReference>
<dbReference type="GO" id="GO:0005793">
    <property type="term" value="C:endoplasmic reticulum-Golgi intermediate compartment"/>
    <property type="evidence" value="ECO:0007669"/>
    <property type="project" value="TreeGrafter"/>
</dbReference>
<comment type="subcellular location">
    <subcellularLocation>
        <location evidence="11">Endomembrane system</location>
        <topology evidence="11">Single-pass type I membrane protein</topology>
    </subcellularLocation>
    <subcellularLocation>
        <location evidence="1">Golgi apparatus membrane</location>
        <topology evidence="1">Single-pass membrane protein</topology>
    </subcellularLocation>
</comment>
<evidence type="ECO:0000256" key="13">
    <source>
        <dbReference type="SAM" id="SignalP"/>
    </source>
</evidence>
<keyword evidence="16" id="KW-1185">Reference proteome</keyword>
<keyword evidence="3" id="KW-0479">Metal-binding</keyword>
<evidence type="ECO:0000256" key="6">
    <source>
        <dbReference type="ARBA" id="ARBA00022989"/>
    </source>
</evidence>
<dbReference type="FunFam" id="2.60.120.200:FF:000017">
    <property type="entry name" value="Vesicular integral-membrane protein VIP36"/>
    <property type="match status" value="1"/>
</dbReference>
<dbReference type="PANTHER" id="PTHR12223:SF45">
    <property type="entry name" value="RE50040P"/>
    <property type="match status" value="1"/>
</dbReference>
<evidence type="ECO:0000259" key="14">
    <source>
        <dbReference type="PROSITE" id="PS51328"/>
    </source>
</evidence>
<keyword evidence="4 13" id="KW-0732">Signal</keyword>
<dbReference type="AlphaFoldDB" id="A0A2A3ECC8"/>
<protein>
    <submittedName>
        <fullName evidence="15">Vesicular integral-membrane protein VIP36</fullName>
    </submittedName>
</protein>
<evidence type="ECO:0000256" key="7">
    <source>
        <dbReference type="ARBA" id="ARBA00023034"/>
    </source>
</evidence>
<feature type="transmembrane region" description="Helical" evidence="12">
    <location>
        <begin position="288"/>
        <end position="312"/>
    </location>
</feature>
<evidence type="ECO:0000256" key="3">
    <source>
        <dbReference type="ARBA" id="ARBA00022723"/>
    </source>
</evidence>
<dbReference type="InterPro" id="IPR035664">
    <property type="entry name" value="VIP36_lectin"/>
</dbReference>
<dbReference type="STRING" id="94128.A0A2A3ECC8"/>
<keyword evidence="9" id="KW-1015">Disulfide bond</keyword>
<dbReference type="GO" id="GO:0006888">
    <property type="term" value="P:endoplasmic reticulum to Golgi vesicle-mediated transport"/>
    <property type="evidence" value="ECO:0007669"/>
    <property type="project" value="TreeGrafter"/>
</dbReference>
<keyword evidence="10" id="KW-0325">Glycoprotein</keyword>
<dbReference type="InterPro" id="IPR005052">
    <property type="entry name" value="Lectin_leg"/>
</dbReference>
<feature type="signal peptide" evidence="13">
    <location>
        <begin position="1"/>
        <end position="19"/>
    </location>
</feature>
<sequence>MNIISCWILVISALKLVTAEWNTKDYMKREHSLIRPYQGSGMSIPYWDFTGSTIVTNNYVRLTPDLQSKQGAIWNAVPCHARNWELQVHFKVHGKGKDLFGDGFTIWYARERMKSGPVFGNQDYFQGLAIILDTYSNHNGPHNHQHPYISAMVNNGSLHYDHDRDGTHTQIAGCEANFRNLEHDTHISVRYERDTLTVSTDFANKAAWKECFSVKDIKLPTGYYFGISATTGDLSDNHDILSVRLFELDLPDDPKDQEDRSNILPSAAYFDAPREHVDDPKQSALSRIMFFLLMLVAALALIACVVIGIMWYQKHQENNFIFVHNETEHYECRIVVE</sequence>
<dbReference type="PANTHER" id="PTHR12223">
    <property type="entry name" value="VESICULAR MANNOSE-BINDING LECTIN"/>
    <property type="match status" value="1"/>
</dbReference>
<dbReference type="InterPro" id="IPR013320">
    <property type="entry name" value="ConA-like_dom_sf"/>
</dbReference>
<keyword evidence="8 12" id="KW-0472">Membrane</keyword>
<evidence type="ECO:0000256" key="2">
    <source>
        <dbReference type="ARBA" id="ARBA00022692"/>
    </source>
</evidence>
<dbReference type="GO" id="GO:0000139">
    <property type="term" value="C:Golgi membrane"/>
    <property type="evidence" value="ECO:0007669"/>
    <property type="project" value="UniProtKB-SubCell"/>
</dbReference>
<dbReference type="Gene3D" id="2.60.120.200">
    <property type="match status" value="1"/>
</dbReference>
<evidence type="ECO:0000313" key="15">
    <source>
        <dbReference type="EMBL" id="PBC29433.1"/>
    </source>
</evidence>
<organism evidence="15 16">
    <name type="scientific">Apis cerana cerana</name>
    <name type="common">Oriental honeybee</name>
    <dbReference type="NCBI Taxonomy" id="94128"/>
    <lineage>
        <taxon>Eukaryota</taxon>
        <taxon>Metazoa</taxon>
        <taxon>Ecdysozoa</taxon>
        <taxon>Arthropoda</taxon>
        <taxon>Hexapoda</taxon>
        <taxon>Insecta</taxon>
        <taxon>Pterygota</taxon>
        <taxon>Neoptera</taxon>
        <taxon>Endopterygota</taxon>
        <taxon>Hymenoptera</taxon>
        <taxon>Apocrita</taxon>
        <taxon>Aculeata</taxon>
        <taxon>Apoidea</taxon>
        <taxon>Anthophila</taxon>
        <taxon>Apidae</taxon>
        <taxon>Apis</taxon>
    </lineage>
</organism>
<accession>A0A2A3ECC8</accession>
<name>A0A2A3ECC8_APICC</name>
<keyword evidence="7" id="KW-0333">Golgi apparatus</keyword>
<reference evidence="15 16" key="1">
    <citation type="submission" date="2014-07" db="EMBL/GenBank/DDBJ databases">
        <title>Genomic and transcriptomic analysis on Apis cerana provide comprehensive insights into honey bee biology.</title>
        <authorList>
            <person name="Diao Q."/>
            <person name="Sun L."/>
            <person name="Zheng H."/>
            <person name="Zheng H."/>
            <person name="Xu S."/>
            <person name="Wang S."/>
            <person name="Zeng Z."/>
            <person name="Hu F."/>
            <person name="Su S."/>
            <person name="Wu J."/>
        </authorList>
    </citation>
    <scope>NUCLEOTIDE SEQUENCE [LARGE SCALE GENOMIC DNA]</scope>
    <source>
        <tissue evidence="15">Pupae without intestine</tissue>
    </source>
</reference>
<gene>
    <name evidence="15" type="ORF">APICC_06011</name>
</gene>
<evidence type="ECO:0000256" key="12">
    <source>
        <dbReference type="SAM" id="Phobius"/>
    </source>
</evidence>
<keyword evidence="6 12" id="KW-1133">Transmembrane helix</keyword>
<dbReference type="GO" id="GO:0030134">
    <property type="term" value="C:COPII-coated ER to Golgi transport vesicle"/>
    <property type="evidence" value="ECO:0007669"/>
    <property type="project" value="TreeGrafter"/>
</dbReference>
<dbReference type="EMBL" id="KZ288287">
    <property type="protein sequence ID" value="PBC29433.1"/>
    <property type="molecule type" value="Genomic_DNA"/>
</dbReference>
<evidence type="ECO:0000256" key="8">
    <source>
        <dbReference type="ARBA" id="ARBA00023136"/>
    </source>
</evidence>
<keyword evidence="2 12" id="KW-0812">Transmembrane</keyword>
<evidence type="ECO:0000256" key="10">
    <source>
        <dbReference type="ARBA" id="ARBA00023180"/>
    </source>
</evidence>
<dbReference type="OrthoDB" id="270293at2759"/>
<dbReference type="GO" id="GO:0005789">
    <property type="term" value="C:endoplasmic reticulum membrane"/>
    <property type="evidence" value="ECO:0007669"/>
    <property type="project" value="TreeGrafter"/>
</dbReference>
<evidence type="ECO:0000256" key="4">
    <source>
        <dbReference type="ARBA" id="ARBA00022729"/>
    </source>
</evidence>
<dbReference type="GO" id="GO:0005537">
    <property type="term" value="F:D-mannose binding"/>
    <property type="evidence" value="ECO:0007669"/>
    <property type="project" value="TreeGrafter"/>
</dbReference>
<keyword evidence="5" id="KW-0430">Lectin</keyword>
<dbReference type="PROSITE" id="PS51328">
    <property type="entry name" value="L_LECTIN_LIKE"/>
    <property type="match status" value="1"/>
</dbReference>
<evidence type="ECO:0000256" key="1">
    <source>
        <dbReference type="ARBA" id="ARBA00004194"/>
    </source>
</evidence>
<dbReference type="GO" id="GO:0046872">
    <property type="term" value="F:metal ion binding"/>
    <property type="evidence" value="ECO:0007669"/>
    <property type="project" value="UniProtKB-KW"/>
</dbReference>
<evidence type="ECO:0000256" key="5">
    <source>
        <dbReference type="ARBA" id="ARBA00022734"/>
    </source>
</evidence>
<dbReference type="InterPro" id="IPR051136">
    <property type="entry name" value="Intracellular_Lectin-GPT"/>
</dbReference>